<dbReference type="Proteomes" id="UP000095751">
    <property type="component" value="Unassembled WGS sequence"/>
</dbReference>
<dbReference type="InParanoid" id="A0A1E7FMT5"/>
<organism evidence="9 10">
    <name type="scientific">Fragilariopsis cylindrus CCMP1102</name>
    <dbReference type="NCBI Taxonomy" id="635003"/>
    <lineage>
        <taxon>Eukaryota</taxon>
        <taxon>Sar</taxon>
        <taxon>Stramenopiles</taxon>
        <taxon>Ochrophyta</taxon>
        <taxon>Bacillariophyta</taxon>
        <taxon>Bacillariophyceae</taxon>
        <taxon>Bacillariophycidae</taxon>
        <taxon>Bacillariales</taxon>
        <taxon>Bacillariaceae</taxon>
        <taxon>Fragilariopsis</taxon>
    </lineage>
</organism>
<comment type="catalytic activity">
    <reaction evidence="5">
        <text>Successive hydrolysis of beta-D-glucose units from the non-reducing ends of (1-&gt;3)-beta-D-glucans, releasing alpha-glucose.</text>
        <dbReference type="EC" id="3.2.1.58"/>
    </reaction>
</comment>
<dbReference type="OrthoDB" id="1887033at2759"/>
<proteinExistence type="predicted"/>
<dbReference type="PANTHER" id="PTHR31297">
    <property type="entry name" value="GLUCAN ENDO-1,6-BETA-GLUCOSIDASE B"/>
    <property type="match status" value="1"/>
</dbReference>
<evidence type="ECO:0000256" key="3">
    <source>
        <dbReference type="ARBA" id="ARBA00023295"/>
    </source>
</evidence>
<evidence type="ECO:0000313" key="9">
    <source>
        <dbReference type="EMBL" id="OEU19488.1"/>
    </source>
</evidence>
<keyword evidence="8" id="KW-0812">Transmembrane</keyword>
<keyword evidence="4" id="KW-0961">Cell wall biogenesis/degradation</keyword>
<feature type="transmembrane region" description="Helical" evidence="8">
    <location>
        <begin position="571"/>
        <end position="590"/>
    </location>
</feature>
<keyword evidence="3" id="KW-0326">Glycosidase</keyword>
<keyword evidence="10" id="KW-1185">Reference proteome</keyword>
<dbReference type="EC" id="3.2.1.58" evidence="6"/>
<dbReference type="InterPro" id="IPR017853">
    <property type="entry name" value="GH"/>
</dbReference>
<gene>
    <name evidence="9" type="primary">EXG1</name>
    <name evidence="9" type="ORF">FRACYDRAFT_206507</name>
</gene>
<dbReference type="GO" id="GO:0009986">
    <property type="term" value="C:cell surface"/>
    <property type="evidence" value="ECO:0007669"/>
    <property type="project" value="TreeGrafter"/>
</dbReference>
<dbReference type="GO" id="GO:0004338">
    <property type="term" value="F:glucan exo-1,3-beta-glucosidase activity"/>
    <property type="evidence" value="ECO:0007669"/>
    <property type="project" value="UniProtKB-EC"/>
</dbReference>
<dbReference type="KEGG" id="fcy:FRACYDRAFT_206507"/>
<dbReference type="EMBL" id="KV784355">
    <property type="protein sequence ID" value="OEU19488.1"/>
    <property type="molecule type" value="Genomic_DNA"/>
</dbReference>
<name>A0A1E7FMT5_9STRA</name>
<keyword evidence="1" id="KW-0378">Hydrolase</keyword>
<sequence>MVTLSKEQEQKQQKQKPKPKSEEQKEWIRGVNIGGWLMAERFITPYLFAINTCHLEGSLCWYPGQIGAPNSTDTDNNDLFCDTTSKYSIGNHKGVGIDKHGMDYPVDEYTLGQVLRSHSIHGIQTATKYMERHWDTFLTYDDLQTLQKNGVTHLRIPMGYWIRLTEEDNNDSNLKIEDDEPFIPGGWKYFVRACKWARELNLIVWADLHGAPGSENGFDNSGHYLGKSSCSGWSSSSTNVQRTLDIITDLALAIKKDKINDVVTGFGILNEPFSDCNETVLKQYYNDALTNIRSILGSNTSIFIGDTFRPDRFNDGSYWIDNEKHHNTYLDSHPYHVFFEQGRSFTPKQHIAYVCRHDAASVKECCYEDDEKKTIPSHGISRLIGEWSGAFDSLPTALTPNLMKGISLDGQVPLLNRTLDKKRSNFLRNFVQAQMIAYEAADSITKDSPNGIASGWLFWNFKMEGGAFIEWDFLRGLKEGWIPPIPAPNISSESLYGSCLDVYNRTDDDYSIIDEYPNPRTLDWNQWQGWDANDDFVMSDPSAIRPDVEYRHNIPLRQWYDIRRITTDQGWFIPLLIGMIVFFILNKLGLRSYIVNKKKRENSGYTELEKV</sequence>
<evidence type="ECO:0000256" key="2">
    <source>
        <dbReference type="ARBA" id="ARBA00023180"/>
    </source>
</evidence>
<feature type="region of interest" description="Disordered" evidence="7">
    <location>
        <begin position="1"/>
        <end position="25"/>
    </location>
</feature>
<protein>
    <recommendedName>
        <fullName evidence="6">glucan 1,3-beta-glucosidase</fullName>
        <ecNumber evidence="6">3.2.1.58</ecNumber>
    </recommendedName>
</protein>
<evidence type="ECO:0000256" key="1">
    <source>
        <dbReference type="ARBA" id="ARBA00022801"/>
    </source>
</evidence>
<evidence type="ECO:0000256" key="7">
    <source>
        <dbReference type="SAM" id="MobiDB-lite"/>
    </source>
</evidence>
<dbReference type="Gene3D" id="3.20.20.80">
    <property type="entry name" value="Glycosidases"/>
    <property type="match status" value="1"/>
</dbReference>
<keyword evidence="8" id="KW-1133">Transmembrane helix</keyword>
<dbReference type="InterPro" id="IPR050386">
    <property type="entry name" value="Glycosyl_hydrolase_5"/>
</dbReference>
<keyword evidence="2" id="KW-0325">Glycoprotein</keyword>
<evidence type="ECO:0000256" key="4">
    <source>
        <dbReference type="ARBA" id="ARBA00023316"/>
    </source>
</evidence>
<dbReference type="GO" id="GO:0009251">
    <property type="term" value="P:glucan catabolic process"/>
    <property type="evidence" value="ECO:0007669"/>
    <property type="project" value="TreeGrafter"/>
</dbReference>
<evidence type="ECO:0000256" key="5">
    <source>
        <dbReference type="ARBA" id="ARBA00036824"/>
    </source>
</evidence>
<reference evidence="9 10" key="1">
    <citation type="submission" date="2016-09" db="EMBL/GenBank/DDBJ databases">
        <title>Extensive genetic diversity and differential bi-allelic expression allows diatom success in the polar Southern Ocean.</title>
        <authorList>
            <consortium name="DOE Joint Genome Institute"/>
            <person name="Mock T."/>
            <person name="Otillar R.P."/>
            <person name="Strauss J."/>
            <person name="Dupont C."/>
            <person name="Frickenhaus S."/>
            <person name="Maumus F."/>
            <person name="Mcmullan M."/>
            <person name="Sanges R."/>
            <person name="Schmutz J."/>
            <person name="Toseland A."/>
            <person name="Valas R."/>
            <person name="Veluchamy A."/>
            <person name="Ward B.J."/>
            <person name="Allen A."/>
            <person name="Barry K."/>
            <person name="Falciatore A."/>
            <person name="Ferrante M."/>
            <person name="Fortunato A.E."/>
            <person name="Gloeckner G."/>
            <person name="Gruber A."/>
            <person name="Hipkin R."/>
            <person name="Janech M."/>
            <person name="Kroth P."/>
            <person name="Leese F."/>
            <person name="Lindquist E."/>
            <person name="Lyon B.R."/>
            <person name="Martin J."/>
            <person name="Mayer C."/>
            <person name="Parker M."/>
            <person name="Quesneville H."/>
            <person name="Raymond J."/>
            <person name="Uhlig C."/>
            <person name="Valentin K.U."/>
            <person name="Worden A.Z."/>
            <person name="Armbrust E.V."/>
            <person name="Bowler C."/>
            <person name="Green B."/>
            <person name="Moulton V."/>
            <person name="Van Oosterhout C."/>
            <person name="Grigoriev I."/>
        </authorList>
    </citation>
    <scope>NUCLEOTIDE SEQUENCE [LARGE SCALE GENOMIC DNA]</scope>
    <source>
        <strain evidence="9 10">CCMP1102</strain>
    </source>
</reference>
<accession>A0A1E7FMT5</accession>
<evidence type="ECO:0000256" key="6">
    <source>
        <dbReference type="ARBA" id="ARBA00038929"/>
    </source>
</evidence>
<feature type="compositionally biased region" description="Basic and acidic residues" evidence="7">
    <location>
        <begin position="1"/>
        <end position="12"/>
    </location>
</feature>
<keyword evidence="8" id="KW-0472">Membrane</keyword>
<dbReference type="AlphaFoldDB" id="A0A1E7FMT5"/>
<dbReference type="PANTHER" id="PTHR31297:SF34">
    <property type="entry name" value="GLUCAN 1,3-BETA-GLUCOSIDASE 2"/>
    <property type="match status" value="1"/>
</dbReference>
<evidence type="ECO:0000313" key="10">
    <source>
        <dbReference type="Proteomes" id="UP000095751"/>
    </source>
</evidence>
<dbReference type="GO" id="GO:0071555">
    <property type="term" value="P:cell wall organization"/>
    <property type="evidence" value="ECO:0007669"/>
    <property type="project" value="UniProtKB-KW"/>
</dbReference>
<dbReference type="SUPFAM" id="SSF51445">
    <property type="entry name" value="(Trans)glycosidases"/>
    <property type="match status" value="1"/>
</dbReference>
<dbReference type="GO" id="GO:0005576">
    <property type="term" value="C:extracellular region"/>
    <property type="evidence" value="ECO:0007669"/>
    <property type="project" value="TreeGrafter"/>
</dbReference>
<evidence type="ECO:0000256" key="8">
    <source>
        <dbReference type="SAM" id="Phobius"/>
    </source>
</evidence>